<evidence type="ECO:0000256" key="1">
    <source>
        <dbReference type="SAM" id="MobiDB-lite"/>
    </source>
</evidence>
<dbReference type="Proteomes" id="UP001148838">
    <property type="component" value="Unassembled WGS sequence"/>
</dbReference>
<feature type="compositionally biased region" description="Basic and acidic residues" evidence="1">
    <location>
        <begin position="96"/>
        <end position="113"/>
    </location>
</feature>
<organism evidence="2 3">
    <name type="scientific">Periplaneta americana</name>
    <name type="common">American cockroach</name>
    <name type="synonym">Blatta americana</name>
    <dbReference type="NCBI Taxonomy" id="6978"/>
    <lineage>
        <taxon>Eukaryota</taxon>
        <taxon>Metazoa</taxon>
        <taxon>Ecdysozoa</taxon>
        <taxon>Arthropoda</taxon>
        <taxon>Hexapoda</taxon>
        <taxon>Insecta</taxon>
        <taxon>Pterygota</taxon>
        <taxon>Neoptera</taxon>
        <taxon>Polyneoptera</taxon>
        <taxon>Dictyoptera</taxon>
        <taxon>Blattodea</taxon>
        <taxon>Blattoidea</taxon>
        <taxon>Blattidae</taxon>
        <taxon>Blattinae</taxon>
        <taxon>Periplaneta</taxon>
    </lineage>
</organism>
<accession>A0ABQ8TME7</accession>
<feature type="region of interest" description="Disordered" evidence="1">
    <location>
        <begin position="62"/>
        <end position="139"/>
    </location>
</feature>
<protein>
    <submittedName>
        <fullName evidence="2">Uncharacterized protein</fullName>
    </submittedName>
</protein>
<keyword evidence="3" id="KW-1185">Reference proteome</keyword>
<evidence type="ECO:0000313" key="2">
    <source>
        <dbReference type="EMBL" id="KAJ4447836.1"/>
    </source>
</evidence>
<dbReference type="EMBL" id="JAJSOF020000005">
    <property type="protein sequence ID" value="KAJ4447836.1"/>
    <property type="molecule type" value="Genomic_DNA"/>
</dbReference>
<sequence length="139" mass="15833">MESVAFCGKGTKKRYKSKESAYKSLVRPVMEYGAARWDPYRLEDIKTLENIKKTGSQAMALEISSNDAETDQEEEKELAESVVEKKLPSEGCTGRNGEREKSSGQKKSDDKTAIRQYGAYEETKRKAENRKDWRILGLQ</sequence>
<name>A0ABQ8TME7_PERAM</name>
<comment type="caution">
    <text evidence="2">The sequence shown here is derived from an EMBL/GenBank/DDBJ whole genome shotgun (WGS) entry which is preliminary data.</text>
</comment>
<evidence type="ECO:0000313" key="3">
    <source>
        <dbReference type="Proteomes" id="UP001148838"/>
    </source>
</evidence>
<feature type="compositionally biased region" description="Acidic residues" evidence="1">
    <location>
        <begin position="68"/>
        <end position="77"/>
    </location>
</feature>
<proteinExistence type="predicted"/>
<feature type="compositionally biased region" description="Basic and acidic residues" evidence="1">
    <location>
        <begin position="121"/>
        <end position="139"/>
    </location>
</feature>
<feature type="compositionally biased region" description="Basic and acidic residues" evidence="1">
    <location>
        <begin position="78"/>
        <end position="88"/>
    </location>
</feature>
<reference evidence="2 3" key="1">
    <citation type="journal article" date="2022" name="Allergy">
        <title>Genome assembly and annotation of Periplaneta americana reveal a comprehensive cockroach allergen profile.</title>
        <authorList>
            <person name="Wang L."/>
            <person name="Xiong Q."/>
            <person name="Saelim N."/>
            <person name="Wang L."/>
            <person name="Nong W."/>
            <person name="Wan A.T."/>
            <person name="Shi M."/>
            <person name="Liu X."/>
            <person name="Cao Q."/>
            <person name="Hui J.H.L."/>
            <person name="Sookrung N."/>
            <person name="Leung T.F."/>
            <person name="Tungtrongchitr A."/>
            <person name="Tsui S.K.W."/>
        </authorList>
    </citation>
    <scope>NUCLEOTIDE SEQUENCE [LARGE SCALE GENOMIC DNA]</scope>
    <source>
        <strain evidence="2">PWHHKU_190912</strain>
    </source>
</reference>
<gene>
    <name evidence="2" type="ORF">ANN_09844</name>
</gene>